<comment type="caution">
    <text evidence="6">The sequence shown here is derived from an EMBL/GenBank/DDBJ whole genome shotgun (WGS) entry which is preliminary data.</text>
</comment>
<evidence type="ECO:0000256" key="5">
    <source>
        <dbReference type="SAM" id="Phobius"/>
    </source>
</evidence>
<gene>
    <name evidence="6" type="ORF">SPHA_36786</name>
</gene>
<dbReference type="OrthoDB" id="361532at2759"/>
<feature type="transmembrane region" description="Helical" evidence="5">
    <location>
        <begin position="86"/>
        <end position="102"/>
    </location>
</feature>
<dbReference type="InterPro" id="IPR026673">
    <property type="entry name" value="SPEC3/Stum"/>
</dbReference>
<dbReference type="PANTHER" id="PTHR21676:SF6">
    <property type="entry name" value="PROTEIN STUM"/>
    <property type="match status" value="1"/>
</dbReference>
<dbReference type="PANTHER" id="PTHR21676">
    <property type="entry name" value="PROTEIN STUM"/>
    <property type="match status" value="1"/>
</dbReference>
<keyword evidence="4 5" id="KW-0472">Membrane</keyword>
<organism evidence="6 7">
    <name type="scientific">Acanthosepion pharaonis</name>
    <name type="common">Pharaoh cuttlefish</name>
    <name type="synonym">Sepia pharaonis</name>
    <dbReference type="NCBI Taxonomy" id="158019"/>
    <lineage>
        <taxon>Eukaryota</taxon>
        <taxon>Metazoa</taxon>
        <taxon>Spiralia</taxon>
        <taxon>Lophotrochozoa</taxon>
        <taxon>Mollusca</taxon>
        <taxon>Cephalopoda</taxon>
        <taxon>Coleoidea</taxon>
        <taxon>Decapodiformes</taxon>
        <taxon>Sepiida</taxon>
        <taxon>Sepiina</taxon>
        <taxon>Sepiidae</taxon>
        <taxon>Acanthosepion</taxon>
    </lineage>
</organism>
<evidence type="ECO:0000256" key="1">
    <source>
        <dbReference type="ARBA" id="ARBA00004141"/>
    </source>
</evidence>
<reference evidence="6" key="1">
    <citation type="submission" date="2021-01" db="EMBL/GenBank/DDBJ databases">
        <authorList>
            <person name="Li R."/>
            <person name="Bekaert M."/>
        </authorList>
    </citation>
    <scope>NUCLEOTIDE SEQUENCE</scope>
    <source>
        <strain evidence="6">Farmed</strain>
    </source>
</reference>
<evidence type="ECO:0000256" key="2">
    <source>
        <dbReference type="ARBA" id="ARBA00022692"/>
    </source>
</evidence>
<evidence type="ECO:0000313" key="6">
    <source>
        <dbReference type="EMBL" id="CAE1269860.1"/>
    </source>
</evidence>
<evidence type="ECO:0000256" key="3">
    <source>
        <dbReference type="ARBA" id="ARBA00022989"/>
    </source>
</evidence>
<keyword evidence="3 5" id="KW-1133">Transmembrane helix</keyword>
<name>A0A812CIS0_ACAPH</name>
<keyword evidence="2 5" id="KW-0812">Transmembrane</keyword>
<keyword evidence="7" id="KW-1185">Reference proteome</keyword>
<dbReference type="EMBL" id="CAHIKZ030001616">
    <property type="protein sequence ID" value="CAE1269860.1"/>
    <property type="molecule type" value="Genomic_DNA"/>
</dbReference>
<feature type="transmembrane region" description="Helical" evidence="5">
    <location>
        <begin position="48"/>
        <end position="74"/>
    </location>
</feature>
<evidence type="ECO:0000313" key="7">
    <source>
        <dbReference type="Proteomes" id="UP000597762"/>
    </source>
</evidence>
<dbReference type="AlphaFoldDB" id="A0A812CIS0"/>
<accession>A0A812CIS0</accession>
<protein>
    <recommendedName>
        <fullName evidence="8">Protein SPEC3</fullName>
    </recommendedName>
</protein>
<evidence type="ECO:0000256" key="4">
    <source>
        <dbReference type="ARBA" id="ARBA00023136"/>
    </source>
</evidence>
<dbReference type="Proteomes" id="UP000597762">
    <property type="component" value="Unassembled WGS sequence"/>
</dbReference>
<sequence length="169" mass="19284">MSVASSSFSLDKELAYTKLEEENGYQNLATSESTALFQTCIPYLPVEIAVVCLMFNILIPGFGSILCGIVNFCCGKMQETVKKEDIPMKVFINLLVGFMQLMTVTFLLVGWFWSIAWGIKILLLSIENQKRIKRQKILKEQKQKCKFAFNYAATDDNNDDDEIPPRLKY</sequence>
<evidence type="ECO:0008006" key="8">
    <source>
        <dbReference type="Google" id="ProtNLM"/>
    </source>
</evidence>
<comment type="subcellular location">
    <subcellularLocation>
        <location evidence="1">Membrane</location>
        <topology evidence="1">Multi-pass membrane protein</topology>
    </subcellularLocation>
</comment>
<dbReference type="GO" id="GO:0016020">
    <property type="term" value="C:membrane"/>
    <property type="evidence" value="ECO:0007669"/>
    <property type="project" value="UniProtKB-SubCell"/>
</dbReference>
<proteinExistence type="predicted"/>
<dbReference type="Pfam" id="PF15795">
    <property type="entry name" value="Spec3"/>
    <property type="match status" value="1"/>
</dbReference>